<sequence>MRDRVSGRMLALKALALDAGTEERLALVREAMALSGLEGLGVPRVVAFGALPDSGRRYLVRELVPGESLEDALETRPARDLLLAVIGASQKLTMLHRAGLLHGDIKPANIIVDDAGKATLVDLGLTVTWRARRGTQAEGLTPKYAAPELFRGEPLTVRAEVYSLGATLAEVLKRSGPAPELAAVVARAMAEEPSARFPSVDEFASALRHAAHLAPSSFGRESNGAEVRSRSTFNAEEPGWPVLGLESVAQTLSEQVAGLSPGDGLAIVGPHGSGRTTLALRLAWTLGIEGRTVARIEAPAEGSPLAATDFPRSLLSMAEVVALELGAVADADRSSAVIIIDDVHLLGSEAREVVLRASRQGARIVGVGSVEKVAQLCDGQTERFDVPKLDARAAEELVLRAMPSLPKALVNHFIERTAHVPGALRAALRKVGDRPLISIDDIDAVLQSEHRAVQAPASVAREDWFLRAERLLDTGRIDEAEQEFARLGDPVDVHERVRLAVAHGRIALGRGDPAAAAAKLDGLEPAARDTSKYARAWKVARARAYLRSGAYAEAATLAESAIEGDDARSADALSVRGIALVFMGNGEQGRAELERSLELARQVSDRRLEAVALGAMAIVHQRAGENGKAREAYEQSLAAAEDARDAGTVALTRLNLAGLARAEGDLALSLTHLEAAVDMGRRAGGLLALQGALLNLANLDLYLGRYARARASIDSLAAARAQLSPINEAMLVGFEAELAARTGDVPRASELYEESARIWETTGRPLDAAESRLEGLLAQADARGADAAALGRGLAKVRSALGPSGFGEHEALAQIVAGAIAMLAGDEGAARQAFDRAHDQAAQADRREWQWRSLEARARLSSVQGNKALARRDVEAALSILEETAAKLPRDLREVFWNDPRRHALQDAHSTSHVTMPSAPRTTSWSRRAPAPAEDRLVRILEITRELASIHDIGHLLAKVTDHAIALLGAERGFVVLTNATGELQTHTSRDRKGDDPHAQFSHSVAEKVVRTGEPVIATSARDDARLAEAVSVHQLMIQSIACVPISRENETIGALYLETRLRPGARFTEELPTLAAFADQAAIAITNARLIAENRERADELARANQELEAAHAKLSELLGRRTEQLQVTRRNLKEVRAQLRSHFGYAGLVGTSAAMRKLYAIIERIKDTDVPVLITGESGTGKEVVAKAIHASGNRAKKPFLGVNCGAIPANLLESELFGHVRGAFTGADRDRKGLFRETEQGTLLLDEIGEIPIKMQAGLLRVLQERSVRPVGGVKEESCDVRIVAATNRDLSHMVAEGTFREDLFYRLHVVELRIPPLRERSEDILPLIDHFLSIFAARYRRERKAVDREALRRLSNYDWPGNVRQLEHVLLNAWLMSDTNELQLEDFELPDATSVRPTGGAAGPPSTTGTRAVARNKAEYKDSERQRILDALAECNWNRVQAARLVGVPRRTFYRRLKEFGII</sequence>
<evidence type="ECO:0000259" key="8">
    <source>
        <dbReference type="PROSITE" id="PS50011"/>
    </source>
</evidence>
<gene>
    <name evidence="10" type="ORF">LZC95_40285</name>
</gene>
<dbReference type="Gene3D" id="1.10.10.60">
    <property type="entry name" value="Homeodomain-like"/>
    <property type="match status" value="1"/>
</dbReference>
<dbReference type="SUPFAM" id="SSF48452">
    <property type="entry name" value="TPR-like"/>
    <property type="match status" value="1"/>
</dbReference>
<dbReference type="InterPro" id="IPR003593">
    <property type="entry name" value="AAA+_ATPase"/>
</dbReference>
<name>A0ABZ2K3J4_9BACT</name>
<dbReference type="InterPro" id="IPR002078">
    <property type="entry name" value="Sigma_54_int"/>
</dbReference>
<dbReference type="Pfam" id="PF13424">
    <property type="entry name" value="TPR_12"/>
    <property type="match status" value="1"/>
</dbReference>
<dbReference type="InterPro" id="IPR011990">
    <property type="entry name" value="TPR-like_helical_dom_sf"/>
</dbReference>
<dbReference type="SUPFAM" id="SSF55781">
    <property type="entry name" value="GAF domain-like"/>
    <property type="match status" value="1"/>
</dbReference>
<dbReference type="PROSITE" id="PS00675">
    <property type="entry name" value="SIGMA54_INTERACT_1"/>
    <property type="match status" value="1"/>
</dbReference>
<keyword evidence="2" id="KW-0067">ATP-binding</keyword>
<dbReference type="InterPro" id="IPR029016">
    <property type="entry name" value="GAF-like_dom_sf"/>
</dbReference>
<dbReference type="SMART" id="SM00220">
    <property type="entry name" value="S_TKc"/>
    <property type="match status" value="1"/>
</dbReference>
<feature type="region of interest" description="Disordered" evidence="7">
    <location>
        <begin position="1397"/>
        <end position="1421"/>
    </location>
</feature>
<feature type="domain" description="Sigma-54 factor interaction" evidence="9">
    <location>
        <begin position="1150"/>
        <end position="1379"/>
    </location>
</feature>
<evidence type="ECO:0000256" key="1">
    <source>
        <dbReference type="ARBA" id="ARBA00022741"/>
    </source>
</evidence>
<evidence type="ECO:0000259" key="9">
    <source>
        <dbReference type="PROSITE" id="PS50045"/>
    </source>
</evidence>
<dbReference type="SUPFAM" id="SSF56112">
    <property type="entry name" value="Protein kinase-like (PK-like)"/>
    <property type="match status" value="1"/>
</dbReference>
<dbReference type="CDD" id="cd00009">
    <property type="entry name" value="AAA"/>
    <property type="match status" value="2"/>
</dbReference>
<dbReference type="PROSITE" id="PS50011">
    <property type="entry name" value="PROTEIN_KINASE_DOM"/>
    <property type="match status" value="1"/>
</dbReference>
<dbReference type="SMART" id="SM00028">
    <property type="entry name" value="TPR"/>
    <property type="match status" value="5"/>
</dbReference>
<dbReference type="Pfam" id="PF13185">
    <property type="entry name" value="GAF_2"/>
    <property type="match status" value="1"/>
</dbReference>
<dbReference type="InterPro" id="IPR025662">
    <property type="entry name" value="Sigma_54_int_dom_ATP-bd_1"/>
</dbReference>
<dbReference type="InterPro" id="IPR019734">
    <property type="entry name" value="TPR_rpt"/>
</dbReference>
<evidence type="ECO:0000313" key="10">
    <source>
        <dbReference type="EMBL" id="WXA92674.1"/>
    </source>
</evidence>
<keyword evidence="3" id="KW-0805">Transcription regulation</keyword>
<dbReference type="InterPro" id="IPR027417">
    <property type="entry name" value="P-loop_NTPase"/>
</dbReference>
<dbReference type="InterPro" id="IPR003018">
    <property type="entry name" value="GAF"/>
</dbReference>
<evidence type="ECO:0000313" key="11">
    <source>
        <dbReference type="Proteomes" id="UP001379533"/>
    </source>
</evidence>
<dbReference type="Pfam" id="PF00158">
    <property type="entry name" value="Sigma54_activat"/>
    <property type="match status" value="1"/>
</dbReference>
<protein>
    <submittedName>
        <fullName evidence="10">Sigma 54-interacting transcriptional regulator</fullName>
    </submittedName>
</protein>
<dbReference type="Gene3D" id="3.30.450.40">
    <property type="match status" value="1"/>
</dbReference>
<dbReference type="InterPro" id="IPR000719">
    <property type="entry name" value="Prot_kinase_dom"/>
</dbReference>
<keyword evidence="5" id="KW-0804">Transcription</keyword>
<evidence type="ECO:0000256" key="3">
    <source>
        <dbReference type="ARBA" id="ARBA00023015"/>
    </source>
</evidence>
<dbReference type="Proteomes" id="UP001379533">
    <property type="component" value="Chromosome"/>
</dbReference>
<dbReference type="InterPro" id="IPR008271">
    <property type="entry name" value="Ser/Thr_kinase_AS"/>
</dbReference>
<dbReference type="EMBL" id="CP089982">
    <property type="protein sequence ID" value="WXA92674.1"/>
    <property type="molecule type" value="Genomic_DNA"/>
</dbReference>
<feature type="compositionally biased region" description="Low complexity" evidence="7">
    <location>
        <begin position="1400"/>
        <end position="1416"/>
    </location>
</feature>
<dbReference type="SMART" id="SM00382">
    <property type="entry name" value="AAA"/>
    <property type="match status" value="2"/>
</dbReference>
<dbReference type="Pfam" id="PF02954">
    <property type="entry name" value="HTH_8"/>
    <property type="match status" value="1"/>
</dbReference>
<dbReference type="InterPro" id="IPR058031">
    <property type="entry name" value="AAA_lid_NorR"/>
</dbReference>
<evidence type="ECO:0000256" key="7">
    <source>
        <dbReference type="SAM" id="MobiDB-lite"/>
    </source>
</evidence>
<dbReference type="InterPro" id="IPR025944">
    <property type="entry name" value="Sigma_54_int_dom_CS"/>
</dbReference>
<dbReference type="PROSITE" id="PS00688">
    <property type="entry name" value="SIGMA54_INTERACT_3"/>
    <property type="match status" value="1"/>
</dbReference>
<dbReference type="PRINTS" id="PR01590">
    <property type="entry name" value="HTHFIS"/>
</dbReference>
<dbReference type="Gene3D" id="1.10.510.10">
    <property type="entry name" value="Transferase(Phosphotransferase) domain 1"/>
    <property type="match status" value="1"/>
</dbReference>
<dbReference type="Gene3D" id="3.40.50.300">
    <property type="entry name" value="P-loop containing nucleotide triphosphate hydrolases"/>
    <property type="match status" value="2"/>
</dbReference>
<evidence type="ECO:0000256" key="5">
    <source>
        <dbReference type="ARBA" id="ARBA00023163"/>
    </source>
</evidence>
<dbReference type="InterPro" id="IPR002197">
    <property type="entry name" value="HTH_Fis"/>
</dbReference>
<feature type="compositionally biased region" description="Polar residues" evidence="7">
    <location>
        <begin position="908"/>
        <end position="926"/>
    </location>
</feature>
<dbReference type="Gene3D" id="1.10.8.60">
    <property type="match status" value="1"/>
</dbReference>
<dbReference type="PROSITE" id="PS00108">
    <property type="entry name" value="PROTEIN_KINASE_ST"/>
    <property type="match status" value="1"/>
</dbReference>
<dbReference type="PANTHER" id="PTHR32071">
    <property type="entry name" value="TRANSCRIPTIONAL REGULATORY PROTEIN"/>
    <property type="match status" value="1"/>
</dbReference>
<feature type="coiled-coil region" evidence="6">
    <location>
        <begin position="1088"/>
        <end position="1122"/>
    </location>
</feature>
<dbReference type="SUPFAM" id="SSF46689">
    <property type="entry name" value="Homeodomain-like"/>
    <property type="match status" value="1"/>
</dbReference>
<dbReference type="SMART" id="SM00065">
    <property type="entry name" value="GAF"/>
    <property type="match status" value="1"/>
</dbReference>
<keyword evidence="4" id="KW-0238">DNA-binding</keyword>
<accession>A0ABZ2K3J4</accession>
<evidence type="ECO:0000256" key="6">
    <source>
        <dbReference type="SAM" id="Coils"/>
    </source>
</evidence>
<organism evidence="10 11">
    <name type="scientific">Pendulispora brunnea</name>
    <dbReference type="NCBI Taxonomy" id="2905690"/>
    <lineage>
        <taxon>Bacteria</taxon>
        <taxon>Pseudomonadati</taxon>
        <taxon>Myxococcota</taxon>
        <taxon>Myxococcia</taxon>
        <taxon>Myxococcales</taxon>
        <taxon>Sorangiineae</taxon>
        <taxon>Pendulisporaceae</taxon>
        <taxon>Pendulispora</taxon>
    </lineage>
</organism>
<proteinExistence type="predicted"/>
<dbReference type="SUPFAM" id="SSF52540">
    <property type="entry name" value="P-loop containing nucleoside triphosphate hydrolases"/>
    <property type="match status" value="2"/>
</dbReference>
<dbReference type="PROSITE" id="PS50045">
    <property type="entry name" value="SIGMA54_INTERACT_4"/>
    <property type="match status" value="1"/>
</dbReference>
<reference evidence="10 11" key="1">
    <citation type="submission" date="2021-12" db="EMBL/GenBank/DDBJ databases">
        <title>Discovery of the Pendulisporaceae a myxobacterial family with distinct sporulation behavior and unique specialized metabolism.</title>
        <authorList>
            <person name="Garcia R."/>
            <person name="Popoff A."/>
            <person name="Bader C.D."/>
            <person name="Loehr J."/>
            <person name="Walesch S."/>
            <person name="Walt C."/>
            <person name="Boldt J."/>
            <person name="Bunk B."/>
            <person name="Haeckl F.J.F.P.J."/>
            <person name="Gunesch A.P."/>
            <person name="Birkelbach J."/>
            <person name="Nuebel U."/>
            <person name="Pietschmann T."/>
            <person name="Bach T."/>
            <person name="Mueller R."/>
        </authorList>
    </citation>
    <scope>NUCLEOTIDE SEQUENCE [LARGE SCALE GENOMIC DNA]</scope>
    <source>
        <strain evidence="10 11">MSr12523</strain>
    </source>
</reference>
<feature type="region of interest" description="Disordered" evidence="7">
    <location>
        <begin position="907"/>
        <end position="929"/>
    </location>
</feature>
<evidence type="ECO:0000256" key="2">
    <source>
        <dbReference type="ARBA" id="ARBA00022840"/>
    </source>
</evidence>
<dbReference type="InterPro" id="IPR009057">
    <property type="entry name" value="Homeodomain-like_sf"/>
</dbReference>
<evidence type="ECO:0000256" key="4">
    <source>
        <dbReference type="ARBA" id="ARBA00023125"/>
    </source>
</evidence>
<keyword evidence="11" id="KW-1185">Reference proteome</keyword>
<dbReference type="Gene3D" id="1.25.40.10">
    <property type="entry name" value="Tetratricopeptide repeat domain"/>
    <property type="match status" value="1"/>
</dbReference>
<dbReference type="InterPro" id="IPR011009">
    <property type="entry name" value="Kinase-like_dom_sf"/>
</dbReference>
<keyword evidence="1" id="KW-0547">Nucleotide-binding</keyword>
<keyword evidence="6" id="KW-0175">Coiled coil</keyword>
<dbReference type="Pfam" id="PF25601">
    <property type="entry name" value="AAA_lid_14"/>
    <property type="match status" value="1"/>
</dbReference>
<dbReference type="Pfam" id="PF00069">
    <property type="entry name" value="Pkinase"/>
    <property type="match status" value="1"/>
</dbReference>
<feature type="domain" description="Protein kinase" evidence="8">
    <location>
        <begin position="1"/>
        <end position="233"/>
    </location>
</feature>